<evidence type="ECO:0000313" key="10">
    <source>
        <dbReference type="Proteomes" id="UP000524237"/>
    </source>
</evidence>
<dbReference type="InterPro" id="IPR050297">
    <property type="entry name" value="LipidA_mod_glycosyltrf_83"/>
</dbReference>
<evidence type="ECO:0000256" key="4">
    <source>
        <dbReference type="ARBA" id="ARBA00022679"/>
    </source>
</evidence>
<keyword evidence="2" id="KW-1003">Cell membrane</keyword>
<keyword evidence="6 8" id="KW-1133">Transmembrane helix</keyword>
<evidence type="ECO:0000313" key="9">
    <source>
        <dbReference type="EMBL" id="MBA8829937.1"/>
    </source>
</evidence>
<feature type="transmembrane region" description="Helical" evidence="8">
    <location>
        <begin position="219"/>
        <end position="234"/>
    </location>
</feature>
<organism evidence="9 10">
    <name type="scientific">Alpinimonas psychrophila</name>
    <dbReference type="NCBI Taxonomy" id="748908"/>
    <lineage>
        <taxon>Bacteria</taxon>
        <taxon>Bacillati</taxon>
        <taxon>Actinomycetota</taxon>
        <taxon>Actinomycetes</taxon>
        <taxon>Micrococcales</taxon>
        <taxon>Microbacteriaceae</taxon>
        <taxon>Alpinimonas</taxon>
    </lineage>
</organism>
<feature type="transmembrane region" description="Helical" evidence="8">
    <location>
        <begin position="116"/>
        <end position="137"/>
    </location>
</feature>
<keyword evidence="3" id="KW-0328">Glycosyltransferase</keyword>
<feature type="transmembrane region" description="Helical" evidence="8">
    <location>
        <begin position="41"/>
        <end position="67"/>
    </location>
</feature>
<dbReference type="GO" id="GO:0005886">
    <property type="term" value="C:plasma membrane"/>
    <property type="evidence" value="ECO:0007669"/>
    <property type="project" value="UniProtKB-SubCell"/>
</dbReference>
<proteinExistence type="predicted"/>
<keyword evidence="7 8" id="KW-0472">Membrane</keyword>
<keyword evidence="5 8" id="KW-0812">Transmembrane</keyword>
<dbReference type="PANTHER" id="PTHR33908:SF11">
    <property type="entry name" value="MEMBRANE PROTEIN"/>
    <property type="match status" value="1"/>
</dbReference>
<evidence type="ECO:0000256" key="6">
    <source>
        <dbReference type="ARBA" id="ARBA00022989"/>
    </source>
</evidence>
<comment type="caution">
    <text evidence="9">The sequence shown here is derived from an EMBL/GenBank/DDBJ whole genome shotgun (WGS) entry which is preliminary data.</text>
</comment>
<evidence type="ECO:0000256" key="8">
    <source>
        <dbReference type="SAM" id="Phobius"/>
    </source>
</evidence>
<accession>A0A7W3PPV7</accession>
<feature type="transmembrane region" description="Helical" evidence="8">
    <location>
        <begin position="246"/>
        <end position="267"/>
    </location>
</feature>
<feature type="transmembrane region" description="Helical" evidence="8">
    <location>
        <begin position="342"/>
        <end position="360"/>
    </location>
</feature>
<evidence type="ECO:0000256" key="5">
    <source>
        <dbReference type="ARBA" id="ARBA00022692"/>
    </source>
</evidence>
<dbReference type="RefSeq" id="WP_182485357.1">
    <property type="nucleotide sequence ID" value="NZ_JACGWU010000009.1"/>
</dbReference>
<feature type="transmembrane region" description="Helical" evidence="8">
    <location>
        <begin position="149"/>
        <end position="166"/>
    </location>
</feature>
<feature type="transmembrane region" description="Helical" evidence="8">
    <location>
        <begin position="404"/>
        <end position="424"/>
    </location>
</feature>
<dbReference type="GO" id="GO:0016763">
    <property type="term" value="F:pentosyltransferase activity"/>
    <property type="evidence" value="ECO:0007669"/>
    <property type="project" value="TreeGrafter"/>
</dbReference>
<dbReference type="PANTHER" id="PTHR33908">
    <property type="entry name" value="MANNOSYLTRANSFERASE YKCB-RELATED"/>
    <property type="match status" value="1"/>
</dbReference>
<dbReference type="Proteomes" id="UP000524237">
    <property type="component" value="Unassembled WGS sequence"/>
</dbReference>
<keyword evidence="10" id="KW-1185">Reference proteome</keyword>
<evidence type="ECO:0000256" key="7">
    <source>
        <dbReference type="ARBA" id="ARBA00023136"/>
    </source>
</evidence>
<dbReference type="AlphaFoldDB" id="A0A7W3PPV7"/>
<dbReference type="GO" id="GO:0009103">
    <property type="term" value="P:lipopolysaccharide biosynthetic process"/>
    <property type="evidence" value="ECO:0007669"/>
    <property type="project" value="UniProtKB-ARBA"/>
</dbReference>
<evidence type="ECO:0000256" key="2">
    <source>
        <dbReference type="ARBA" id="ARBA00022475"/>
    </source>
</evidence>
<keyword evidence="4" id="KW-0808">Transferase</keyword>
<protein>
    <recommendedName>
        <fullName evidence="11">Glycosyltransferase RgtA/B/C/D-like domain-containing protein</fullName>
    </recommendedName>
</protein>
<dbReference type="EMBL" id="JACGWU010000009">
    <property type="protein sequence ID" value="MBA8829937.1"/>
    <property type="molecule type" value="Genomic_DNA"/>
</dbReference>
<evidence type="ECO:0000256" key="1">
    <source>
        <dbReference type="ARBA" id="ARBA00004651"/>
    </source>
</evidence>
<evidence type="ECO:0008006" key="11">
    <source>
        <dbReference type="Google" id="ProtNLM"/>
    </source>
</evidence>
<sequence length="560" mass="60416">MVVVHTQEALEPERTGLNNWLLQRWVSLGATAGGRKVPGTLVVACAALVVGVIACVITTSSGINLAYSDAQSHLTIARRIFDSKAPGFTQLGTVWLPIPTLLLLPFVQSLWLWHTGWAACILGILCLMVTVVGVYRIAARIGLNRAGRIVSVLLILLNPSILYIYTTASTEPVLIACMMGCFAGLARWITSKRNLSAGELMVFGGIPAAGATLSRYEGWVLVVTGTLVVMLVGWRRKRSLKYSVKMGAAFAVLPALAIAWWLAYNFAVYSNPLEFMFGQYSAYNLQKATADAGLLAYTHNLGLSLWTYNWSVVETAGLVTVLLGGAGAIVLAWRRGLSNEAVIVWLMGGTYGFLLLSLYLGQTHMNNDHSFPSNWFNGRFALAVIPWLAVLAAVLVDALRRVKAVAAVSLAVIGVAIFGQSLWWSQDLSRSSVIAEAQGYVRFKSESGEADAAAFLRENYEGGGVLMDESAAGSALLPEIGIPLADYYNRSTGDLFDQAIARPSTHAQWVFVSAADASGLNEAGVADLVWEALRENPAFATGYRLAFSEGTYRIFERVGS</sequence>
<comment type="subcellular location">
    <subcellularLocation>
        <location evidence="1">Cell membrane</location>
        <topology evidence="1">Multi-pass membrane protein</topology>
    </subcellularLocation>
</comment>
<feature type="transmembrane region" description="Helical" evidence="8">
    <location>
        <begin position="310"/>
        <end position="333"/>
    </location>
</feature>
<gene>
    <name evidence="9" type="ORF">FB555_002064</name>
</gene>
<reference evidence="9 10" key="1">
    <citation type="submission" date="2020-07" db="EMBL/GenBank/DDBJ databases">
        <title>Sequencing the genomes of 1000 actinobacteria strains.</title>
        <authorList>
            <person name="Klenk H.-P."/>
        </authorList>
    </citation>
    <scope>NUCLEOTIDE SEQUENCE [LARGE SCALE GENOMIC DNA]</scope>
    <source>
        <strain evidence="9 10">DSM 23737</strain>
    </source>
</reference>
<name>A0A7W3PPV7_9MICO</name>
<evidence type="ECO:0000256" key="3">
    <source>
        <dbReference type="ARBA" id="ARBA00022676"/>
    </source>
</evidence>
<feature type="transmembrane region" description="Helical" evidence="8">
    <location>
        <begin position="380"/>
        <end position="399"/>
    </location>
</feature>